<gene>
    <name evidence="4" type="ORF">G4Z14_17995</name>
</gene>
<dbReference type="Pfam" id="PF00497">
    <property type="entry name" value="SBP_bac_3"/>
    <property type="match status" value="1"/>
</dbReference>
<evidence type="ECO:0000313" key="4">
    <source>
        <dbReference type="EMBL" id="NEY92180.1"/>
    </source>
</evidence>
<sequence>MACSGAIAAAGLALTLAAGEPVIFATEAPFPPYTILTEAGEIAGFEREVGDEVCARARLRCVWQNVQFDRLVPGVMAGEFDVILGGFAVTPERMALVDFTLPYNESSDIDVLYGRSDAPAPAAARVAVQSGTIQEAHARKMGWDVQAFGTPAAALDAVRQGRADLAFGAFDTEAAALPDLQPLYEEEVPDMGTAMAVCRGNAGLLTQLDAALQAMLDDGTIDEITARWL</sequence>
<proteinExistence type="predicted"/>
<evidence type="ECO:0000313" key="5">
    <source>
        <dbReference type="Proteomes" id="UP000477782"/>
    </source>
</evidence>
<feature type="chain" id="PRO_5027080299" evidence="2">
    <location>
        <begin position="19"/>
        <end position="229"/>
    </location>
</feature>
<feature type="domain" description="Solute-binding protein family 3/N-terminal" evidence="3">
    <location>
        <begin position="21"/>
        <end position="229"/>
    </location>
</feature>
<evidence type="ECO:0000256" key="2">
    <source>
        <dbReference type="SAM" id="SignalP"/>
    </source>
</evidence>
<organism evidence="4 5">
    <name type="scientific">Tabrizicola oligotrophica</name>
    <dbReference type="NCBI Taxonomy" id="2710650"/>
    <lineage>
        <taxon>Bacteria</taxon>
        <taxon>Pseudomonadati</taxon>
        <taxon>Pseudomonadota</taxon>
        <taxon>Alphaproteobacteria</taxon>
        <taxon>Rhodobacterales</taxon>
        <taxon>Paracoccaceae</taxon>
        <taxon>Tabrizicola</taxon>
    </lineage>
</organism>
<dbReference type="PANTHER" id="PTHR35936:SF19">
    <property type="entry name" value="AMINO-ACID-BINDING PROTEIN YXEM-RELATED"/>
    <property type="match status" value="1"/>
</dbReference>
<protein>
    <submittedName>
        <fullName evidence="4">Amino acid ABC transporter substrate-binding protein</fullName>
    </submittedName>
</protein>
<reference evidence="4 5" key="1">
    <citation type="submission" date="2020-02" db="EMBL/GenBank/DDBJ databases">
        <authorList>
            <person name="Chen W.-M."/>
        </authorList>
    </citation>
    <scope>NUCLEOTIDE SEQUENCE [LARGE SCALE GENOMIC DNA]</scope>
    <source>
        <strain evidence="4 5">KMS-5</strain>
    </source>
</reference>
<dbReference type="SUPFAM" id="SSF53850">
    <property type="entry name" value="Periplasmic binding protein-like II"/>
    <property type="match status" value="1"/>
</dbReference>
<dbReference type="SMART" id="SM00062">
    <property type="entry name" value="PBPb"/>
    <property type="match status" value="1"/>
</dbReference>
<accession>A0A6M0QXJ0</accession>
<dbReference type="EMBL" id="JAAIVJ010000023">
    <property type="protein sequence ID" value="NEY92180.1"/>
    <property type="molecule type" value="Genomic_DNA"/>
</dbReference>
<dbReference type="AlphaFoldDB" id="A0A6M0QXJ0"/>
<keyword evidence="1 2" id="KW-0732">Signal</keyword>
<dbReference type="RefSeq" id="WP_164628255.1">
    <property type="nucleotide sequence ID" value="NZ_JAAIVJ010000023.1"/>
</dbReference>
<dbReference type="Gene3D" id="3.40.190.10">
    <property type="entry name" value="Periplasmic binding protein-like II"/>
    <property type="match status" value="2"/>
</dbReference>
<comment type="caution">
    <text evidence="4">The sequence shown here is derived from an EMBL/GenBank/DDBJ whole genome shotgun (WGS) entry which is preliminary data.</text>
</comment>
<dbReference type="PANTHER" id="PTHR35936">
    <property type="entry name" value="MEMBRANE-BOUND LYTIC MUREIN TRANSGLYCOSYLASE F"/>
    <property type="match status" value="1"/>
</dbReference>
<name>A0A6M0QXJ0_9RHOB</name>
<dbReference type="InterPro" id="IPR001638">
    <property type="entry name" value="Solute-binding_3/MltF_N"/>
</dbReference>
<evidence type="ECO:0000256" key="1">
    <source>
        <dbReference type="ARBA" id="ARBA00022729"/>
    </source>
</evidence>
<dbReference type="Proteomes" id="UP000477782">
    <property type="component" value="Unassembled WGS sequence"/>
</dbReference>
<evidence type="ECO:0000259" key="3">
    <source>
        <dbReference type="SMART" id="SM00062"/>
    </source>
</evidence>
<keyword evidence="5" id="KW-1185">Reference proteome</keyword>
<feature type="signal peptide" evidence="2">
    <location>
        <begin position="1"/>
        <end position="18"/>
    </location>
</feature>